<organism evidence="1">
    <name type="scientific">Cryptosporidium canis</name>
    <dbReference type="NCBI Taxonomy" id="195482"/>
    <lineage>
        <taxon>Eukaryota</taxon>
        <taxon>Sar</taxon>
        <taxon>Alveolata</taxon>
        <taxon>Apicomplexa</taxon>
        <taxon>Conoidasida</taxon>
        <taxon>Coccidia</taxon>
        <taxon>Eucoccidiorida</taxon>
        <taxon>Eimeriorina</taxon>
        <taxon>Cryptosporidiidae</taxon>
        <taxon>Cryptosporidium</taxon>
    </lineage>
</organism>
<comment type="caution">
    <text evidence="1">The sequence shown here is derived from an EMBL/GenBank/DDBJ whole genome shotgun (WGS) entry which is preliminary data.</text>
</comment>
<proteinExistence type="predicted"/>
<dbReference type="EMBL" id="JAPCXC010000092">
    <property type="protein sequence ID" value="KAJ1605680.1"/>
    <property type="molecule type" value="Genomic_DNA"/>
</dbReference>
<gene>
    <name evidence="1" type="ORF">OJ253_3045</name>
</gene>
<sequence>MKSNRIFQYPLRSSRVVWRSKAPNIAALLTNTLLPREGNYSPSHLCYNVYSSRIIDGEIESCVKSCVGVDIGVDPGPVLVQRYGAEENGLELLCLERFEGSEDFYWRRLLQIPSLLQGPIRDLKLQTSHDFCLSRTQGINIFVRSTGEVAVLNLTGCLEDGLSYTILLRSGVGELLGGFQDGDGAGQGYVDHEVSIYCMVSSLYDFFEFSLLLSDRRILRMQFKDGAFRREMELDLNGIYEFEGEVVQTMAYGGGPGSYLLGGKGLYMLQRGVEFGFVQGQADEAADPEEEEHFVLEHNRNSCASRVFKRGGDGGFKIQQGGGDRFAPKLEDTFGGVFDTIYRESG</sequence>
<evidence type="ECO:0000313" key="1">
    <source>
        <dbReference type="EMBL" id="KAJ1605680.1"/>
    </source>
</evidence>
<name>A0A9D5DEI4_9CRYT</name>
<dbReference type="OrthoDB" id="338996at2759"/>
<reference evidence="1" key="1">
    <citation type="submission" date="2022-10" db="EMBL/GenBank/DDBJ databases">
        <title>Adaptive evolution leads to modifications in subtelomeric GC content in a zoonotic Cryptosporidium species.</title>
        <authorList>
            <person name="Li J."/>
            <person name="Feng Y."/>
            <person name="Xiao L."/>
        </authorList>
    </citation>
    <scope>NUCLEOTIDE SEQUENCE</scope>
    <source>
        <strain evidence="1">33844</strain>
    </source>
</reference>
<protein>
    <submittedName>
        <fullName evidence="1">Uncharacterized protein</fullName>
    </submittedName>
</protein>
<accession>A0A9D5DEI4</accession>
<dbReference type="AlphaFoldDB" id="A0A9D5DEI4"/>
<dbReference type="Proteomes" id="UP001067231">
    <property type="component" value="Unassembled WGS sequence"/>
</dbReference>